<dbReference type="InterPro" id="IPR001915">
    <property type="entry name" value="Peptidase_M48"/>
</dbReference>
<accession>A0A0C4Y6F8</accession>
<dbReference type="PANTHER" id="PTHR22726:SF1">
    <property type="entry name" value="METALLOENDOPEPTIDASE OMA1, MITOCHONDRIAL"/>
    <property type="match status" value="1"/>
</dbReference>
<keyword evidence="1 6" id="KW-0645">Protease</keyword>
<comment type="cofactor">
    <cofactor evidence="6">
        <name>Zn(2+)</name>
        <dbReference type="ChEBI" id="CHEBI:29105"/>
    </cofactor>
    <text evidence="6">Binds 1 zinc ion per subunit.</text>
</comment>
<dbReference type="GO" id="GO:0051603">
    <property type="term" value="P:proteolysis involved in protein catabolic process"/>
    <property type="evidence" value="ECO:0007669"/>
    <property type="project" value="TreeGrafter"/>
</dbReference>
<evidence type="ECO:0000256" key="2">
    <source>
        <dbReference type="ARBA" id="ARBA00022723"/>
    </source>
</evidence>
<dbReference type="CDD" id="cd07331">
    <property type="entry name" value="M48C_Oma1_like"/>
    <property type="match status" value="1"/>
</dbReference>
<feature type="chain" id="PRO_5002185476" evidence="8">
    <location>
        <begin position="38"/>
        <end position="332"/>
    </location>
</feature>
<evidence type="ECO:0000256" key="7">
    <source>
        <dbReference type="SAM" id="MobiDB-lite"/>
    </source>
</evidence>
<keyword evidence="2" id="KW-0479">Metal-binding</keyword>
<evidence type="ECO:0000313" key="11">
    <source>
        <dbReference type="Proteomes" id="UP000031843"/>
    </source>
</evidence>
<name>A0A0C4Y6F8_9BURK</name>
<evidence type="ECO:0000313" key="10">
    <source>
        <dbReference type="EMBL" id="AJG17654.1"/>
    </source>
</evidence>
<dbReference type="GO" id="GO:0004222">
    <property type="term" value="F:metalloendopeptidase activity"/>
    <property type="evidence" value="ECO:0007669"/>
    <property type="project" value="InterPro"/>
</dbReference>
<dbReference type="AlphaFoldDB" id="A0A0C4Y6F8"/>
<keyword evidence="11" id="KW-1185">Reference proteome</keyword>
<dbReference type="Gene3D" id="3.30.2010.10">
    <property type="entry name" value="Metalloproteases ('zincins'), catalytic domain"/>
    <property type="match status" value="1"/>
</dbReference>
<dbReference type="EMBL" id="CP010536">
    <property type="protein sequence ID" value="AJG17654.1"/>
    <property type="molecule type" value="Genomic_DNA"/>
</dbReference>
<keyword evidence="8" id="KW-0732">Signal</keyword>
<protein>
    <submittedName>
        <fullName evidence="10">Zn-dependent protease with chaperone function</fullName>
    </submittedName>
</protein>
<evidence type="ECO:0000259" key="9">
    <source>
        <dbReference type="Pfam" id="PF01435"/>
    </source>
</evidence>
<evidence type="ECO:0000256" key="4">
    <source>
        <dbReference type="ARBA" id="ARBA00022833"/>
    </source>
</evidence>
<evidence type="ECO:0000256" key="3">
    <source>
        <dbReference type="ARBA" id="ARBA00022801"/>
    </source>
</evidence>
<comment type="similarity">
    <text evidence="6">Belongs to the peptidase M48 family.</text>
</comment>
<gene>
    <name evidence="10" type="ORF">RR42_m0239</name>
</gene>
<evidence type="ECO:0000256" key="5">
    <source>
        <dbReference type="ARBA" id="ARBA00023049"/>
    </source>
</evidence>
<dbReference type="KEGG" id="cbw:RR42_m0239"/>
<proteinExistence type="inferred from homology"/>
<dbReference type="Pfam" id="PF01435">
    <property type="entry name" value="Peptidase_M48"/>
    <property type="match status" value="1"/>
</dbReference>
<evidence type="ECO:0000256" key="1">
    <source>
        <dbReference type="ARBA" id="ARBA00022670"/>
    </source>
</evidence>
<dbReference type="GO" id="GO:0016020">
    <property type="term" value="C:membrane"/>
    <property type="evidence" value="ECO:0007669"/>
    <property type="project" value="TreeGrafter"/>
</dbReference>
<dbReference type="InterPro" id="IPR051156">
    <property type="entry name" value="Mito/Outer_Membr_Metalloprot"/>
</dbReference>
<dbReference type="Proteomes" id="UP000031843">
    <property type="component" value="Chromosome main"/>
</dbReference>
<feature type="signal peptide" evidence="8">
    <location>
        <begin position="1"/>
        <end position="37"/>
    </location>
</feature>
<feature type="region of interest" description="Disordered" evidence="7">
    <location>
        <begin position="312"/>
        <end position="332"/>
    </location>
</feature>
<evidence type="ECO:0000256" key="8">
    <source>
        <dbReference type="SAM" id="SignalP"/>
    </source>
</evidence>
<sequence length="332" mass="36324">MSDRQRCQYRHRRAGIALPRRLAALALAAGAALSMSAAEVQAQAQPQEAEDGIRVQRGGASIRQIVPVEVIEQQASQEYEQLKEEAQAKKTLVGDNNPQLVRLRAIAKRILPQTPRWNERAKQWKWEVNLINSKQVNAFCMPGGKIAFYSGLLDQLKLTDEEVAMVMGHEIAHALQEHARERAAQSEITNLGANVISQLFGFGNLGNMALGTGAQLLTLRFSRSDETEADLVGMDIAARAGYDPRAAVSLWQKMGAVSQSSAQSGSEFLSTHPSGRTRIAELEKHLPEVLPLYARAIDSSVGKLPPYRANMANLSGAPVDSGDDDRQKPLKK</sequence>
<organism evidence="10 11">
    <name type="scientific">Cupriavidus basilensis</name>
    <dbReference type="NCBI Taxonomy" id="68895"/>
    <lineage>
        <taxon>Bacteria</taxon>
        <taxon>Pseudomonadati</taxon>
        <taxon>Pseudomonadota</taxon>
        <taxon>Betaproteobacteria</taxon>
        <taxon>Burkholderiales</taxon>
        <taxon>Burkholderiaceae</taxon>
        <taxon>Cupriavidus</taxon>
    </lineage>
</organism>
<dbReference type="GO" id="GO:0046872">
    <property type="term" value="F:metal ion binding"/>
    <property type="evidence" value="ECO:0007669"/>
    <property type="project" value="UniProtKB-KW"/>
</dbReference>
<keyword evidence="4 6" id="KW-0862">Zinc</keyword>
<reference evidence="10 11" key="1">
    <citation type="journal article" date="2015" name="Genome Announc.">
        <title>Complete Genome Sequence of Cupriavidus basilensis 4G11, Isolated from the Oak Ridge Field Research Center Site.</title>
        <authorList>
            <person name="Ray J."/>
            <person name="Waters R.J."/>
            <person name="Skerker J.M."/>
            <person name="Kuehl J.V."/>
            <person name="Price M.N."/>
            <person name="Huang J."/>
            <person name="Chakraborty R."/>
            <person name="Arkin A.P."/>
            <person name="Deutschbauer A."/>
        </authorList>
    </citation>
    <scope>NUCLEOTIDE SEQUENCE [LARGE SCALE GENOMIC DNA]</scope>
    <source>
        <strain evidence="10">4G11</strain>
    </source>
</reference>
<evidence type="ECO:0000256" key="6">
    <source>
        <dbReference type="RuleBase" id="RU003983"/>
    </source>
</evidence>
<keyword evidence="5 6" id="KW-0482">Metalloprotease</keyword>
<feature type="domain" description="Peptidase M48" evidence="9">
    <location>
        <begin position="122"/>
        <end position="284"/>
    </location>
</feature>
<dbReference type="PANTHER" id="PTHR22726">
    <property type="entry name" value="METALLOENDOPEPTIDASE OMA1"/>
    <property type="match status" value="1"/>
</dbReference>
<keyword evidence="3 6" id="KW-0378">Hydrolase</keyword>
<dbReference type="STRING" id="68895.RR42_m0239"/>